<gene>
    <name evidence="1" type="ORF">BO95DRAFT_465678</name>
</gene>
<reference evidence="1" key="1">
    <citation type="submission" date="2018-02" db="EMBL/GenBank/DDBJ databases">
        <title>The genomes of Aspergillus section Nigri reveals drivers in fungal speciation.</title>
        <authorList>
            <consortium name="DOE Joint Genome Institute"/>
            <person name="Vesth T.C."/>
            <person name="Nybo J."/>
            <person name="Theobald S."/>
            <person name="Brandl J."/>
            <person name="Frisvad J.C."/>
            <person name="Nielsen K.F."/>
            <person name="Lyhne E.K."/>
            <person name="Kogle M.E."/>
            <person name="Kuo A."/>
            <person name="Riley R."/>
            <person name="Clum A."/>
            <person name="Nolan M."/>
            <person name="Lipzen A."/>
            <person name="Salamov A."/>
            <person name="Henrissat B."/>
            <person name="Wiebenga A."/>
            <person name="De vries R.P."/>
            <person name="Grigoriev I.V."/>
            <person name="Mortensen U.H."/>
            <person name="Andersen M.R."/>
            <person name="Baker S.E."/>
        </authorList>
    </citation>
    <scope>NUCLEOTIDE SEQUENCE</scope>
    <source>
        <strain evidence="1">CBS 621.78</strain>
    </source>
</reference>
<proteinExistence type="predicted"/>
<protein>
    <submittedName>
        <fullName evidence="1">Uncharacterized protein</fullName>
    </submittedName>
</protein>
<name>A0ACD1G3C3_9EURO</name>
<keyword evidence="2" id="KW-1185">Reference proteome</keyword>
<sequence length="77" mass="8309">MQIACGLDKLQILHSVPEVPMLNRLDAEKSSKGMAHAVEDLLEYRRVAMSNSSSTIAALDVLHLILDLSHGDPSPTG</sequence>
<accession>A0ACD1G3C3</accession>
<dbReference type="EMBL" id="KZ825360">
    <property type="protein sequence ID" value="RAH43766.1"/>
    <property type="molecule type" value="Genomic_DNA"/>
</dbReference>
<organism evidence="1 2">
    <name type="scientific">Aspergillus brunneoviolaceus CBS 621.78</name>
    <dbReference type="NCBI Taxonomy" id="1450534"/>
    <lineage>
        <taxon>Eukaryota</taxon>
        <taxon>Fungi</taxon>
        <taxon>Dikarya</taxon>
        <taxon>Ascomycota</taxon>
        <taxon>Pezizomycotina</taxon>
        <taxon>Eurotiomycetes</taxon>
        <taxon>Eurotiomycetidae</taxon>
        <taxon>Eurotiales</taxon>
        <taxon>Aspergillaceae</taxon>
        <taxon>Aspergillus</taxon>
        <taxon>Aspergillus subgen. Circumdati</taxon>
    </lineage>
</organism>
<evidence type="ECO:0000313" key="2">
    <source>
        <dbReference type="Proteomes" id="UP000249057"/>
    </source>
</evidence>
<dbReference type="Proteomes" id="UP000249057">
    <property type="component" value="Unassembled WGS sequence"/>
</dbReference>
<evidence type="ECO:0000313" key="1">
    <source>
        <dbReference type="EMBL" id="RAH43766.1"/>
    </source>
</evidence>